<keyword evidence="2" id="KW-1185">Reference proteome</keyword>
<protein>
    <recommendedName>
        <fullName evidence="3">JmjC domain-containing protein</fullName>
    </recommendedName>
</protein>
<evidence type="ECO:0000313" key="1">
    <source>
        <dbReference type="EMBL" id="EJD37682.1"/>
    </source>
</evidence>
<gene>
    <name evidence="1" type="ORF">AURDEDRAFT_129276</name>
</gene>
<reference evidence="2" key="1">
    <citation type="journal article" date="2012" name="Science">
        <title>The Paleozoic origin of enzymatic lignin decomposition reconstructed from 31 fungal genomes.</title>
        <authorList>
            <person name="Floudas D."/>
            <person name="Binder M."/>
            <person name="Riley R."/>
            <person name="Barry K."/>
            <person name="Blanchette R.A."/>
            <person name="Henrissat B."/>
            <person name="Martinez A.T."/>
            <person name="Otillar R."/>
            <person name="Spatafora J.W."/>
            <person name="Yadav J.S."/>
            <person name="Aerts A."/>
            <person name="Benoit I."/>
            <person name="Boyd A."/>
            <person name="Carlson A."/>
            <person name="Copeland A."/>
            <person name="Coutinho P.M."/>
            <person name="de Vries R.P."/>
            <person name="Ferreira P."/>
            <person name="Findley K."/>
            <person name="Foster B."/>
            <person name="Gaskell J."/>
            <person name="Glotzer D."/>
            <person name="Gorecki P."/>
            <person name="Heitman J."/>
            <person name="Hesse C."/>
            <person name="Hori C."/>
            <person name="Igarashi K."/>
            <person name="Jurgens J.A."/>
            <person name="Kallen N."/>
            <person name="Kersten P."/>
            <person name="Kohler A."/>
            <person name="Kuees U."/>
            <person name="Kumar T.K.A."/>
            <person name="Kuo A."/>
            <person name="LaButti K."/>
            <person name="Larrondo L.F."/>
            <person name="Lindquist E."/>
            <person name="Ling A."/>
            <person name="Lombard V."/>
            <person name="Lucas S."/>
            <person name="Lundell T."/>
            <person name="Martin R."/>
            <person name="McLaughlin D.J."/>
            <person name="Morgenstern I."/>
            <person name="Morin E."/>
            <person name="Murat C."/>
            <person name="Nagy L.G."/>
            <person name="Nolan M."/>
            <person name="Ohm R.A."/>
            <person name="Patyshakuliyeva A."/>
            <person name="Rokas A."/>
            <person name="Ruiz-Duenas F.J."/>
            <person name="Sabat G."/>
            <person name="Salamov A."/>
            <person name="Samejima M."/>
            <person name="Schmutz J."/>
            <person name="Slot J.C."/>
            <person name="St John F."/>
            <person name="Stenlid J."/>
            <person name="Sun H."/>
            <person name="Sun S."/>
            <person name="Syed K."/>
            <person name="Tsang A."/>
            <person name="Wiebenga A."/>
            <person name="Young D."/>
            <person name="Pisabarro A."/>
            <person name="Eastwood D.C."/>
            <person name="Martin F."/>
            <person name="Cullen D."/>
            <person name="Grigoriev I.V."/>
            <person name="Hibbett D.S."/>
        </authorList>
    </citation>
    <scope>NUCLEOTIDE SEQUENCE [LARGE SCALE GENOMIC DNA]</scope>
    <source>
        <strain evidence="2">TFB10046</strain>
    </source>
</reference>
<dbReference type="KEGG" id="adl:AURDEDRAFT_129276"/>
<dbReference type="Proteomes" id="UP000006514">
    <property type="component" value="Unassembled WGS sequence"/>
</dbReference>
<organism evidence="1 2">
    <name type="scientific">Auricularia subglabra (strain TFB-10046 / SS5)</name>
    <name type="common">White-rot fungus</name>
    <name type="synonym">Auricularia delicata (strain TFB10046)</name>
    <dbReference type="NCBI Taxonomy" id="717982"/>
    <lineage>
        <taxon>Eukaryota</taxon>
        <taxon>Fungi</taxon>
        <taxon>Dikarya</taxon>
        <taxon>Basidiomycota</taxon>
        <taxon>Agaricomycotina</taxon>
        <taxon>Agaricomycetes</taxon>
        <taxon>Auriculariales</taxon>
        <taxon>Auriculariaceae</taxon>
        <taxon>Auricularia</taxon>
    </lineage>
</organism>
<evidence type="ECO:0008006" key="3">
    <source>
        <dbReference type="Google" id="ProtNLM"/>
    </source>
</evidence>
<evidence type="ECO:0000313" key="2">
    <source>
        <dbReference type="Proteomes" id="UP000006514"/>
    </source>
</evidence>
<sequence>MSPTTPVNCPRELDTAAESPDGCGLSSPLHVASSPSPLPHLLRQLSPASQLLHATSLDQSRLAAFMKAWTLILPPNHPMIDSGRRILEDLCPFVHLEHDVDLWCYPTSTCQPLELMQHVQCDLDALSEVPERTIIVDQRAPSSPPLTSASAARAALNTCSPVAFDVPHQSQDGMRAAPDAEIPHYAVHTVDRTVVAGSGAVLPPYRSTGNFPAVIHVVLGQVLLLHLPLTHANERGPPRGSSLHEQFLWARRQPSAMFRVLYPGESAFVPSMHWRGMITLGCNGSSFAAVLFLYVQRLGEVKPQEDEERARKRLRPSH</sequence>
<accession>J0D093</accession>
<dbReference type="EMBL" id="JH687836">
    <property type="protein sequence ID" value="EJD37682.1"/>
    <property type="molecule type" value="Genomic_DNA"/>
</dbReference>
<dbReference type="AlphaFoldDB" id="J0D093"/>
<dbReference type="InParanoid" id="J0D093"/>
<proteinExistence type="predicted"/>
<name>J0D093_AURST</name>